<feature type="transmembrane region" description="Helical" evidence="10">
    <location>
        <begin position="206"/>
        <end position="227"/>
    </location>
</feature>
<evidence type="ECO:0000256" key="5">
    <source>
        <dbReference type="ARBA" id="ARBA00022692"/>
    </source>
</evidence>
<feature type="transmembrane region" description="Helical" evidence="10">
    <location>
        <begin position="393"/>
        <end position="412"/>
    </location>
</feature>
<feature type="transmembrane region" description="Helical" evidence="10">
    <location>
        <begin position="39"/>
        <end position="61"/>
    </location>
</feature>
<dbReference type="GO" id="GO:0005886">
    <property type="term" value="C:plasma membrane"/>
    <property type="evidence" value="ECO:0007669"/>
    <property type="project" value="UniProtKB-SubCell"/>
</dbReference>
<feature type="transmembrane region" description="Helical" evidence="10">
    <location>
        <begin position="620"/>
        <end position="640"/>
    </location>
</feature>
<dbReference type="EMBL" id="DSIY01000268">
    <property type="protein sequence ID" value="HEG92064.1"/>
    <property type="molecule type" value="Genomic_DNA"/>
</dbReference>
<evidence type="ECO:0000256" key="4">
    <source>
        <dbReference type="ARBA" id="ARBA00022519"/>
    </source>
</evidence>
<dbReference type="AlphaFoldDB" id="A0A831X1D7"/>
<dbReference type="InterPro" id="IPR002541">
    <property type="entry name" value="Cyt_c_assembly"/>
</dbReference>
<feature type="transmembrane region" description="Helical" evidence="10">
    <location>
        <begin position="247"/>
        <end position="263"/>
    </location>
</feature>
<dbReference type="Pfam" id="PF16327">
    <property type="entry name" value="CcmF_C"/>
    <property type="match status" value="1"/>
</dbReference>
<feature type="transmembrane region" description="Helical" evidence="10">
    <location>
        <begin position="174"/>
        <end position="194"/>
    </location>
</feature>
<name>A0A831X1D7_9BACT</name>
<feature type="transmembrane region" description="Helical" evidence="10">
    <location>
        <begin position="448"/>
        <end position="466"/>
    </location>
</feature>
<feature type="domain" description="Cytochrome c assembly protein" evidence="11">
    <location>
        <begin position="92"/>
        <end position="295"/>
    </location>
</feature>
<organism evidence="13">
    <name type="scientific">Thermorudis peleae</name>
    <dbReference type="NCBI Taxonomy" id="1382356"/>
    <lineage>
        <taxon>Bacteria</taxon>
        <taxon>Pseudomonadati</taxon>
        <taxon>Thermomicrobiota</taxon>
        <taxon>Thermomicrobia</taxon>
        <taxon>Thermomicrobia incertae sedis</taxon>
        <taxon>Thermorudis</taxon>
    </lineage>
</organism>
<dbReference type="InterPro" id="IPR032523">
    <property type="entry name" value="CcmF_C"/>
</dbReference>
<evidence type="ECO:0000256" key="7">
    <source>
        <dbReference type="ARBA" id="ARBA00022989"/>
    </source>
</evidence>
<protein>
    <submittedName>
        <fullName evidence="13">Heme lyase CcmF/NrfE family subunit</fullName>
    </submittedName>
</protein>
<dbReference type="PRINTS" id="PR01410">
    <property type="entry name" value="CCBIOGENESIS"/>
</dbReference>
<feature type="transmembrane region" description="Helical" evidence="10">
    <location>
        <begin position="308"/>
        <end position="329"/>
    </location>
</feature>
<comment type="function">
    <text evidence="9">Required for the biogenesis of c-type cytochromes. Possible subunit of a heme lyase.</text>
</comment>
<feature type="transmembrane region" description="Helical" evidence="10">
    <location>
        <begin position="275"/>
        <end position="296"/>
    </location>
</feature>
<sequence length="662" mass="72873">MAELGSGALIIALMLAVYGLAASLLGARRHVPELVTSAVRATWGVTLLVVTAVIALVSAFLTHDFRLAYVAGRSSRDMPTHYVLAAFYGGQEGSLLYWVMIVGILGSLALYVHRRSDRALIPYVTATILSVMALLLFILTFVANPFELLPVTPIDGAGLNPLLRDPGMMVHPPLLLAGYASFTVPFAFAMAALITGRLGAEWLRSIRRWTLVAWGVLGCGLLAGAWWAYHVLGWGGYWGWDPVENVALLPWLTSTAFLHSVIVQERRGMLKVWNLSLLLASFILSVFGTFVVRSGLLSSVHAFAVSKVGPWFLLYLAAVAVIGIGLLIYRLPALQSDRAIESVTSRESGFLLNNLLFAALAFATFWGTVFPLFSELFWSTKLTVGPPFYNQVNGPLLLVLLVLMGVGPMLAWRRTDLRLLLRNLRWPLLAGLVTASGLLVWLGRPLAAAAFASVAFTTLVTLLEYLRAARARRRANRESYLAALGQLLRRNNRRYGGYLVHLAVLVMAIGVIASNFFQVERQFLVRPGETGTIGPYTIVYRGLDDRQTADAEVVAAKVDIYRGGVLRDSVESYRYFYRNYEDQPTARMGIATIGLDDVYVVLDRWEDDGTASLRVYINPLVIWIWIGGAVYILGTLTLFWPQPALARQRAGRLVRGVVPSEA</sequence>
<feature type="transmembrane region" description="Helical" evidence="10">
    <location>
        <begin position="6"/>
        <end position="27"/>
    </location>
</feature>
<feature type="transmembrane region" description="Helical" evidence="10">
    <location>
        <begin position="424"/>
        <end position="442"/>
    </location>
</feature>
<feature type="domain" description="Cytochrome c-type biogenesis protein CcmF C-terminal" evidence="12">
    <location>
        <begin position="319"/>
        <end position="636"/>
    </location>
</feature>
<gene>
    <name evidence="13" type="ORF">ENP34_11610</name>
</gene>
<evidence type="ECO:0000313" key="13">
    <source>
        <dbReference type="EMBL" id="HEG92064.1"/>
    </source>
</evidence>
<evidence type="ECO:0000256" key="2">
    <source>
        <dbReference type="ARBA" id="ARBA00009186"/>
    </source>
</evidence>
<reference evidence="13" key="1">
    <citation type="journal article" date="2020" name="mSystems">
        <title>Genome- and Community-Level Interaction Insights into Carbon Utilization and Element Cycling Functions of Hydrothermarchaeota in Hydrothermal Sediment.</title>
        <authorList>
            <person name="Zhou Z."/>
            <person name="Liu Y."/>
            <person name="Xu W."/>
            <person name="Pan J."/>
            <person name="Luo Z.H."/>
            <person name="Li M."/>
        </authorList>
    </citation>
    <scope>NUCLEOTIDE SEQUENCE [LARGE SCALE GENOMIC DNA]</scope>
    <source>
        <strain evidence="13">SpSt-210</strain>
    </source>
</reference>
<keyword evidence="5 10" id="KW-0812">Transmembrane</keyword>
<dbReference type="PANTHER" id="PTHR43653">
    <property type="entry name" value="CYTOCHROME C ASSEMBLY PROTEIN-RELATED"/>
    <property type="match status" value="1"/>
</dbReference>
<keyword evidence="3" id="KW-1003">Cell membrane</keyword>
<dbReference type="PANTHER" id="PTHR43653:SF1">
    <property type="entry name" value="CYTOCHROME C-TYPE BIOGENESIS PROTEIN CCMF"/>
    <property type="match status" value="1"/>
</dbReference>
<feature type="transmembrane region" description="Helical" evidence="10">
    <location>
        <begin position="350"/>
        <end position="373"/>
    </location>
</feature>
<keyword evidence="8 10" id="KW-0472">Membrane</keyword>
<keyword evidence="13" id="KW-0456">Lyase</keyword>
<evidence type="ECO:0000256" key="10">
    <source>
        <dbReference type="SAM" id="Phobius"/>
    </source>
</evidence>
<keyword evidence="7 10" id="KW-1133">Transmembrane helix</keyword>
<dbReference type="InterPro" id="IPR003567">
    <property type="entry name" value="Cyt_c_biogenesis"/>
</dbReference>
<evidence type="ECO:0000259" key="12">
    <source>
        <dbReference type="Pfam" id="PF16327"/>
    </source>
</evidence>
<evidence type="ECO:0000259" key="11">
    <source>
        <dbReference type="Pfam" id="PF01578"/>
    </source>
</evidence>
<dbReference type="Pfam" id="PF01578">
    <property type="entry name" value="Cytochrom_C_asm"/>
    <property type="match status" value="1"/>
</dbReference>
<evidence type="ECO:0000256" key="1">
    <source>
        <dbReference type="ARBA" id="ARBA00004429"/>
    </source>
</evidence>
<comment type="similarity">
    <text evidence="2">Belongs to the CcmF/CycK/Ccl1/NrfE/CcsA family.</text>
</comment>
<comment type="caution">
    <text evidence="13">The sequence shown here is derived from an EMBL/GenBank/DDBJ whole genome shotgun (WGS) entry which is preliminary data.</text>
</comment>
<keyword evidence="4" id="KW-0997">Cell inner membrane</keyword>
<dbReference type="PRINTS" id="PR01411">
    <property type="entry name" value="CCMFBIOGNSIS"/>
</dbReference>
<feature type="transmembrane region" description="Helical" evidence="10">
    <location>
        <begin position="120"/>
        <end position="143"/>
    </location>
</feature>
<evidence type="ECO:0000256" key="3">
    <source>
        <dbReference type="ARBA" id="ARBA00022475"/>
    </source>
</evidence>
<dbReference type="InterPro" id="IPR003568">
    <property type="entry name" value="Cyt_c_biogenesis_CcmF"/>
</dbReference>
<evidence type="ECO:0000256" key="6">
    <source>
        <dbReference type="ARBA" id="ARBA00022748"/>
    </source>
</evidence>
<proteinExistence type="inferred from homology"/>
<feature type="transmembrane region" description="Helical" evidence="10">
    <location>
        <begin position="95"/>
        <end position="113"/>
    </location>
</feature>
<dbReference type="GO" id="GO:0020037">
    <property type="term" value="F:heme binding"/>
    <property type="evidence" value="ECO:0007669"/>
    <property type="project" value="InterPro"/>
</dbReference>
<keyword evidence="6" id="KW-0201">Cytochrome c-type biogenesis</keyword>
<comment type="subcellular location">
    <subcellularLocation>
        <location evidence="1">Cell inner membrane</location>
        <topology evidence="1">Multi-pass membrane protein</topology>
    </subcellularLocation>
</comment>
<feature type="transmembrane region" description="Helical" evidence="10">
    <location>
        <begin position="498"/>
        <end position="517"/>
    </location>
</feature>
<dbReference type="GO" id="GO:0017004">
    <property type="term" value="P:cytochrome complex assembly"/>
    <property type="evidence" value="ECO:0007669"/>
    <property type="project" value="UniProtKB-KW"/>
</dbReference>
<accession>A0A831X1D7</accession>
<evidence type="ECO:0000256" key="9">
    <source>
        <dbReference type="ARBA" id="ARBA00037230"/>
    </source>
</evidence>
<dbReference type="GO" id="GO:0015232">
    <property type="term" value="F:heme transmembrane transporter activity"/>
    <property type="evidence" value="ECO:0007669"/>
    <property type="project" value="InterPro"/>
</dbReference>
<evidence type="ECO:0000256" key="8">
    <source>
        <dbReference type="ARBA" id="ARBA00023136"/>
    </source>
</evidence>
<dbReference type="GO" id="GO:0016829">
    <property type="term" value="F:lyase activity"/>
    <property type="evidence" value="ECO:0007669"/>
    <property type="project" value="UniProtKB-KW"/>
</dbReference>